<dbReference type="NCBIfam" id="TIGR02794">
    <property type="entry name" value="tolA_full"/>
    <property type="match status" value="1"/>
</dbReference>
<dbReference type="InterPro" id="IPR014161">
    <property type="entry name" value="Tol-Pal_TolA"/>
</dbReference>
<comment type="subcellular location">
    <subcellularLocation>
        <location evidence="1">Membrane</location>
        <topology evidence="1">Single-pass membrane protein</topology>
    </subcellularLocation>
</comment>
<dbReference type="Gene3D" id="3.30.1150.10">
    <property type="match status" value="1"/>
</dbReference>
<dbReference type="AlphaFoldDB" id="A0A5C6U1C8"/>
<keyword evidence="2 6" id="KW-0812">Transmembrane</keyword>
<evidence type="ECO:0000256" key="4">
    <source>
        <dbReference type="ARBA" id="ARBA00023136"/>
    </source>
</evidence>
<keyword evidence="3 6" id="KW-1133">Transmembrane helix</keyword>
<feature type="region of interest" description="Disordered" evidence="5">
    <location>
        <begin position="259"/>
        <end position="278"/>
    </location>
</feature>
<evidence type="ECO:0000256" key="3">
    <source>
        <dbReference type="ARBA" id="ARBA00022989"/>
    </source>
</evidence>
<evidence type="ECO:0000256" key="5">
    <source>
        <dbReference type="SAM" id="MobiDB-lite"/>
    </source>
</evidence>
<comment type="caution">
    <text evidence="7">The sequence shown here is derived from an EMBL/GenBank/DDBJ whole genome shotgun (WGS) entry which is preliminary data.</text>
</comment>
<feature type="compositionally biased region" description="Pro residues" evidence="5">
    <location>
        <begin position="70"/>
        <end position="89"/>
    </location>
</feature>
<dbReference type="InterPro" id="IPR006260">
    <property type="entry name" value="TonB/TolA_C"/>
</dbReference>
<dbReference type="GO" id="GO:0019534">
    <property type="term" value="F:toxin transmembrane transporter activity"/>
    <property type="evidence" value="ECO:0007669"/>
    <property type="project" value="InterPro"/>
</dbReference>
<accession>A0A5C6U1C8</accession>
<proteinExistence type="predicted"/>
<dbReference type="NCBIfam" id="TIGR01352">
    <property type="entry name" value="tonB_Cterm"/>
    <property type="match status" value="1"/>
</dbReference>
<feature type="region of interest" description="Disordered" evidence="5">
    <location>
        <begin position="65"/>
        <end position="193"/>
    </location>
</feature>
<name>A0A5C6U1C8_9BURK</name>
<evidence type="ECO:0000256" key="6">
    <source>
        <dbReference type="SAM" id="Phobius"/>
    </source>
</evidence>
<dbReference type="GO" id="GO:0043213">
    <property type="term" value="P:bacteriocin transport"/>
    <property type="evidence" value="ECO:0007669"/>
    <property type="project" value="InterPro"/>
</dbReference>
<evidence type="ECO:0000313" key="8">
    <source>
        <dbReference type="Proteomes" id="UP000321832"/>
    </source>
</evidence>
<keyword evidence="8" id="KW-1185">Reference proteome</keyword>
<keyword evidence="4 6" id="KW-0472">Membrane</keyword>
<dbReference type="EMBL" id="VOPW01000001">
    <property type="protein sequence ID" value="TXC65741.1"/>
    <property type="molecule type" value="Genomic_DNA"/>
</dbReference>
<dbReference type="SUPFAM" id="SSF74653">
    <property type="entry name" value="TolA/TonB C-terminal domain"/>
    <property type="match status" value="1"/>
</dbReference>
<dbReference type="Proteomes" id="UP000321832">
    <property type="component" value="Unassembled WGS sequence"/>
</dbReference>
<feature type="transmembrane region" description="Helical" evidence="6">
    <location>
        <begin position="23"/>
        <end position="43"/>
    </location>
</feature>
<evidence type="ECO:0000256" key="2">
    <source>
        <dbReference type="ARBA" id="ARBA00022692"/>
    </source>
</evidence>
<protein>
    <submittedName>
        <fullName evidence="7">Cell envelope integrity protein TolA</fullName>
    </submittedName>
</protein>
<evidence type="ECO:0000313" key="7">
    <source>
        <dbReference type="EMBL" id="TXC65741.1"/>
    </source>
</evidence>
<evidence type="ECO:0000256" key="1">
    <source>
        <dbReference type="ARBA" id="ARBA00004167"/>
    </source>
</evidence>
<sequence>MNAATLSRDALIPRNPDGLGRGLALALGVHALLLIAIAFGVSWRSSNPAGVEAELWAAVPQIAAPKPVEPEPTPQPVKKPEPPPPPPKAETPKQDDAQIAIEKAKREEERKRKEEQLRREEELKRQKEEQQRKLAEAEKAKKEQAEQKRREAAEAAAAEKRRQENLQRMASLAGNGPQNSTGSAAQTAGPSASYAGRIKARILPNIVFSDSISGNPQATVEVKAGPDGTIIGRKLIKSSGVPAWDDAVLRAIDKTEVLPRDTDGRVPSSLEISFRPRD</sequence>
<feature type="compositionally biased region" description="Polar residues" evidence="5">
    <location>
        <begin position="176"/>
        <end position="190"/>
    </location>
</feature>
<organism evidence="7 8">
    <name type="scientific">Piscinibacter aquaticus</name>
    <dbReference type="NCBI Taxonomy" id="392597"/>
    <lineage>
        <taxon>Bacteria</taxon>
        <taxon>Pseudomonadati</taxon>
        <taxon>Pseudomonadota</taxon>
        <taxon>Betaproteobacteria</taxon>
        <taxon>Burkholderiales</taxon>
        <taxon>Sphaerotilaceae</taxon>
        <taxon>Piscinibacter</taxon>
    </lineage>
</organism>
<reference evidence="7 8" key="1">
    <citation type="submission" date="2019-08" db="EMBL/GenBank/DDBJ databases">
        <authorList>
            <person name="Khan S.A."/>
            <person name="Jeon C.O."/>
            <person name="Jeong S.E."/>
        </authorList>
    </citation>
    <scope>NUCLEOTIDE SEQUENCE [LARGE SCALE GENOMIC DNA]</scope>
    <source>
        <strain evidence="8">IMCC1728</strain>
    </source>
</reference>
<dbReference type="GO" id="GO:0016020">
    <property type="term" value="C:membrane"/>
    <property type="evidence" value="ECO:0007669"/>
    <property type="project" value="UniProtKB-SubCell"/>
</dbReference>
<gene>
    <name evidence="7" type="primary">tolA</name>
    <name evidence="7" type="ORF">FSC37_05910</name>
</gene>
<feature type="compositionally biased region" description="Basic and acidic residues" evidence="5">
    <location>
        <begin position="90"/>
        <end position="165"/>
    </location>
</feature>
<dbReference type="Pfam" id="PF13103">
    <property type="entry name" value="TonB_2"/>
    <property type="match status" value="1"/>
</dbReference>